<keyword evidence="3" id="KW-0731">Sigma factor</keyword>
<dbReference type="InterPro" id="IPR013249">
    <property type="entry name" value="RNA_pol_sigma70_r4_t2"/>
</dbReference>
<dbReference type="PANTHER" id="PTHR43133:SF51">
    <property type="entry name" value="RNA POLYMERASE SIGMA FACTOR"/>
    <property type="match status" value="1"/>
</dbReference>
<evidence type="ECO:0000256" key="2">
    <source>
        <dbReference type="ARBA" id="ARBA00023015"/>
    </source>
</evidence>
<dbReference type="NCBIfam" id="TIGR02937">
    <property type="entry name" value="sigma70-ECF"/>
    <property type="match status" value="1"/>
</dbReference>
<keyword evidence="7" id="KW-0614">Plasmid</keyword>
<name>A0ABY7LUS5_9BACT</name>
<feature type="domain" description="RNA polymerase sigma-70 region 2" evidence="5">
    <location>
        <begin position="38"/>
        <end position="104"/>
    </location>
</feature>
<dbReference type="InterPro" id="IPR036388">
    <property type="entry name" value="WH-like_DNA-bd_sf"/>
</dbReference>
<dbReference type="Gene3D" id="1.10.10.10">
    <property type="entry name" value="Winged helix-like DNA-binding domain superfamily/Winged helix DNA-binding domain"/>
    <property type="match status" value="1"/>
</dbReference>
<sequence length="209" mass="24328">MRVNNIEVTRELSERTRHDYLLIVAATTHGDEKAYAELLDRYRRPVFHSVRSIVKNPDDADDLTMEVFTKAFRHLPNFNPEYAFGTWLLRIAANHSIDFLRRQKLRTVHMYSGPTHRDGPLEEQLLAFGDPARDPQAQLMHEEKVVVVRQFVDMLPVKYRRLVVRRYFDELSYEELAAELRAPLGTVKAQLHRARELLYGLAKTSKGGL</sequence>
<evidence type="ECO:0000256" key="1">
    <source>
        <dbReference type="ARBA" id="ARBA00010641"/>
    </source>
</evidence>
<evidence type="ECO:0000313" key="7">
    <source>
        <dbReference type="EMBL" id="WBA44143.1"/>
    </source>
</evidence>
<dbReference type="InterPro" id="IPR013324">
    <property type="entry name" value="RNA_pol_sigma_r3/r4-like"/>
</dbReference>
<accession>A0ABY7LUS5</accession>
<dbReference type="CDD" id="cd06171">
    <property type="entry name" value="Sigma70_r4"/>
    <property type="match status" value="1"/>
</dbReference>
<geneLocation type="plasmid" evidence="7 8">
    <name>unnamed1</name>
</geneLocation>
<dbReference type="InterPro" id="IPR007627">
    <property type="entry name" value="RNA_pol_sigma70_r2"/>
</dbReference>
<dbReference type="Pfam" id="PF04542">
    <property type="entry name" value="Sigma70_r2"/>
    <property type="match status" value="1"/>
</dbReference>
<evidence type="ECO:0000259" key="5">
    <source>
        <dbReference type="Pfam" id="PF04542"/>
    </source>
</evidence>
<dbReference type="EMBL" id="CP114768">
    <property type="protein sequence ID" value="WBA44143.1"/>
    <property type="molecule type" value="Genomic_DNA"/>
</dbReference>
<organism evidence="7 8">
    <name type="scientific">Hymenobacter canadensis</name>
    <dbReference type="NCBI Taxonomy" id="2999067"/>
    <lineage>
        <taxon>Bacteria</taxon>
        <taxon>Pseudomonadati</taxon>
        <taxon>Bacteroidota</taxon>
        <taxon>Cytophagia</taxon>
        <taxon>Cytophagales</taxon>
        <taxon>Hymenobacteraceae</taxon>
        <taxon>Hymenobacter</taxon>
    </lineage>
</organism>
<dbReference type="SUPFAM" id="SSF88659">
    <property type="entry name" value="Sigma3 and sigma4 domains of RNA polymerase sigma factors"/>
    <property type="match status" value="1"/>
</dbReference>
<dbReference type="Pfam" id="PF08281">
    <property type="entry name" value="Sigma70_r4_2"/>
    <property type="match status" value="1"/>
</dbReference>
<dbReference type="InterPro" id="IPR013325">
    <property type="entry name" value="RNA_pol_sigma_r2"/>
</dbReference>
<reference evidence="7 8" key="1">
    <citation type="submission" date="2022-12" db="EMBL/GenBank/DDBJ databases">
        <title>Hymenobacter canadensis sp. nov. isolated from lake water of the Cambridge Bay, Canada.</title>
        <authorList>
            <person name="Kim W.H."/>
            <person name="Lee Y.M."/>
        </authorList>
    </citation>
    <scope>NUCLEOTIDE SEQUENCE [LARGE SCALE GENOMIC DNA]</scope>
    <source>
        <strain evidence="7 8">PAMC 29467</strain>
        <plasmid evidence="7 8">unnamed1</plasmid>
    </source>
</reference>
<dbReference type="PANTHER" id="PTHR43133">
    <property type="entry name" value="RNA POLYMERASE ECF-TYPE SIGMA FACTO"/>
    <property type="match status" value="1"/>
</dbReference>
<proteinExistence type="inferred from homology"/>
<feature type="domain" description="RNA polymerase sigma factor 70 region 4 type 2" evidence="6">
    <location>
        <begin position="148"/>
        <end position="198"/>
    </location>
</feature>
<dbReference type="SUPFAM" id="SSF88946">
    <property type="entry name" value="Sigma2 domain of RNA polymerase sigma factors"/>
    <property type="match status" value="1"/>
</dbReference>
<keyword evidence="8" id="KW-1185">Reference proteome</keyword>
<evidence type="ECO:0000259" key="6">
    <source>
        <dbReference type="Pfam" id="PF08281"/>
    </source>
</evidence>
<keyword evidence="4" id="KW-0804">Transcription</keyword>
<dbReference type="InterPro" id="IPR039425">
    <property type="entry name" value="RNA_pol_sigma-70-like"/>
</dbReference>
<evidence type="ECO:0000256" key="4">
    <source>
        <dbReference type="ARBA" id="ARBA00023163"/>
    </source>
</evidence>
<evidence type="ECO:0000256" key="3">
    <source>
        <dbReference type="ARBA" id="ARBA00023082"/>
    </source>
</evidence>
<keyword evidence="2" id="KW-0805">Transcription regulation</keyword>
<dbReference type="RefSeq" id="WP_269562175.1">
    <property type="nucleotide sequence ID" value="NZ_CP114768.1"/>
</dbReference>
<dbReference type="Proteomes" id="UP001211005">
    <property type="component" value="Plasmid unnamed1"/>
</dbReference>
<dbReference type="InterPro" id="IPR014284">
    <property type="entry name" value="RNA_pol_sigma-70_dom"/>
</dbReference>
<comment type="similarity">
    <text evidence="1">Belongs to the sigma-70 factor family. ECF subfamily.</text>
</comment>
<dbReference type="Gene3D" id="1.10.1740.10">
    <property type="match status" value="1"/>
</dbReference>
<evidence type="ECO:0000313" key="8">
    <source>
        <dbReference type="Proteomes" id="UP001211005"/>
    </source>
</evidence>
<gene>
    <name evidence="7" type="ORF">O3303_19835</name>
</gene>
<protein>
    <submittedName>
        <fullName evidence="7">Sigma-70 family RNA polymerase sigma factor</fullName>
    </submittedName>
</protein>